<organism evidence="1 2">
    <name type="scientific">Zea mays</name>
    <name type="common">Maize</name>
    <dbReference type="NCBI Taxonomy" id="4577"/>
    <lineage>
        <taxon>Eukaryota</taxon>
        <taxon>Viridiplantae</taxon>
        <taxon>Streptophyta</taxon>
        <taxon>Embryophyta</taxon>
        <taxon>Tracheophyta</taxon>
        <taxon>Spermatophyta</taxon>
        <taxon>Magnoliopsida</taxon>
        <taxon>Liliopsida</taxon>
        <taxon>Poales</taxon>
        <taxon>Poaceae</taxon>
        <taxon>PACMAD clade</taxon>
        <taxon>Panicoideae</taxon>
        <taxon>Andropogonodae</taxon>
        <taxon>Andropogoneae</taxon>
        <taxon>Tripsacinae</taxon>
        <taxon>Zea</taxon>
    </lineage>
</organism>
<name>A0A804LR21_MAIZE</name>
<accession>A0A804LR21</accession>
<dbReference type="AlphaFoldDB" id="A0A804LR21"/>
<proteinExistence type="predicted"/>
<dbReference type="EnsemblPlants" id="Zm00001eb029950_T001">
    <property type="protein sequence ID" value="Zm00001eb029950_P001"/>
    <property type="gene ID" value="Zm00001eb029950"/>
</dbReference>
<dbReference type="InParanoid" id="A0A804LR21"/>
<dbReference type="GO" id="GO:0015936">
    <property type="term" value="P:coenzyme A metabolic process"/>
    <property type="evidence" value="ECO:0007669"/>
    <property type="project" value="InterPro"/>
</dbReference>
<reference evidence="1" key="2">
    <citation type="submission" date="2019-07" db="EMBL/GenBank/DDBJ databases">
        <authorList>
            <person name="Seetharam A."/>
            <person name="Woodhouse M."/>
            <person name="Cannon E."/>
        </authorList>
    </citation>
    <scope>NUCLEOTIDE SEQUENCE [LARGE SCALE GENOMIC DNA]</scope>
    <source>
        <strain evidence="1">cv. B73</strain>
    </source>
</reference>
<dbReference type="InterPro" id="IPR002202">
    <property type="entry name" value="HMG_CoA_Rdtase"/>
</dbReference>
<dbReference type="Proteomes" id="UP000007305">
    <property type="component" value="Chromosome 1"/>
</dbReference>
<reference evidence="2" key="1">
    <citation type="submission" date="2015-12" db="EMBL/GenBank/DDBJ databases">
        <title>Update maize B73 reference genome by single molecule sequencing technologies.</title>
        <authorList>
            <consortium name="Maize Genome Sequencing Project"/>
            <person name="Ware D."/>
        </authorList>
    </citation>
    <scope>NUCLEOTIDE SEQUENCE [LARGE SCALE GENOMIC DNA]</scope>
    <source>
        <strain evidence="2">cv. B73</strain>
    </source>
</reference>
<keyword evidence="2" id="KW-1185">Reference proteome</keyword>
<dbReference type="Gramene" id="Zm00001eb029950_T001">
    <property type="protein sequence ID" value="Zm00001eb029950_P001"/>
    <property type="gene ID" value="Zm00001eb029950"/>
</dbReference>
<evidence type="ECO:0000313" key="1">
    <source>
        <dbReference type="EnsemblPlants" id="Zm00001eb029950_P001"/>
    </source>
</evidence>
<dbReference type="InterPro" id="IPR023282">
    <property type="entry name" value="HMG_CoA_Rdtase_N"/>
</dbReference>
<dbReference type="PROSITE" id="PS50065">
    <property type="entry name" value="HMG_COA_REDUCTASE_4"/>
    <property type="match status" value="1"/>
</dbReference>
<dbReference type="Gene3D" id="1.10.3270.10">
    <property type="entry name" value="HMGR, N-terminal domain"/>
    <property type="match status" value="1"/>
</dbReference>
<reference evidence="1" key="3">
    <citation type="submission" date="2021-05" db="UniProtKB">
        <authorList>
            <consortium name="EnsemblPlants"/>
        </authorList>
    </citation>
    <scope>IDENTIFICATION</scope>
    <source>
        <strain evidence="1">cv. B73</strain>
    </source>
</reference>
<protein>
    <submittedName>
        <fullName evidence="1">Uncharacterized protein</fullName>
    </submittedName>
</protein>
<sequence>MLEKMPKEVVEIMAMVVAGKIPSYVLETRLGDCRRAAGIRQEALRRITGREMDRW</sequence>
<evidence type="ECO:0000313" key="2">
    <source>
        <dbReference type="Proteomes" id="UP000007305"/>
    </source>
</evidence>
<dbReference type="GO" id="GO:0004420">
    <property type="term" value="F:hydroxymethylglutaryl-CoA reductase (NADPH) activity"/>
    <property type="evidence" value="ECO:0007669"/>
    <property type="project" value="InterPro"/>
</dbReference>